<comment type="similarity">
    <text evidence="3 10">Belongs to the TrpF family.</text>
</comment>
<dbReference type="EC" id="5.3.1.24" evidence="4 10"/>
<dbReference type="Pfam" id="PF00697">
    <property type="entry name" value="PRAI"/>
    <property type="match status" value="1"/>
</dbReference>
<sequence length="219" mass="23138">MKYHAHPRTRVKICGLTRPDDIDAAVQAGADAIGLVFHSTSPRAVTIEQAAALCWSLPPFVTAVGLFVDASAATINATLAQVPLDVLQFHGDEAPAFCASFGRRWIKALRMRPGIDLAAERERFSGADGLLLDAYDPGRAGGTGQCFDWARIPPNLAPTIVLAGGLTPLNVAAAIAQVQPYGVDVSGGVEATRGCKDSQLIFAFMQGVRDGDQRRNAPS</sequence>
<dbReference type="GO" id="GO:0004640">
    <property type="term" value="F:phosphoribosylanthranilate isomerase activity"/>
    <property type="evidence" value="ECO:0007669"/>
    <property type="project" value="UniProtKB-UniRule"/>
</dbReference>
<evidence type="ECO:0000256" key="9">
    <source>
        <dbReference type="ARBA" id="ARBA00023235"/>
    </source>
</evidence>
<dbReference type="InterPro" id="IPR011060">
    <property type="entry name" value="RibuloseP-bd_barrel"/>
</dbReference>
<keyword evidence="9 10" id="KW-0413">Isomerase</keyword>
<evidence type="ECO:0000313" key="13">
    <source>
        <dbReference type="Proteomes" id="UP000198672"/>
    </source>
</evidence>
<name>A0A1H3IN05_ALLWA</name>
<keyword evidence="8 10" id="KW-0057">Aromatic amino acid biosynthesis</keyword>
<dbReference type="STRING" id="61595.SAMN05421644_14514"/>
<comment type="pathway">
    <text evidence="2 10">Amino-acid biosynthesis; L-tryptophan biosynthesis; L-tryptophan from chorismate: step 3/5.</text>
</comment>
<comment type="catalytic activity">
    <reaction evidence="1 10">
        <text>N-(5-phospho-beta-D-ribosyl)anthranilate = 1-(2-carboxyphenylamino)-1-deoxy-D-ribulose 5-phosphate</text>
        <dbReference type="Rhea" id="RHEA:21540"/>
        <dbReference type="ChEBI" id="CHEBI:18277"/>
        <dbReference type="ChEBI" id="CHEBI:58613"/>
        <dbReference type="EC" id="5.3.1.24"/>
    </reaction>
</comment>
<protein>
    <recommendedName>
        <fullName evidence="5 10">N-(5'-phosphoribosyl)anthranilate isomerase</fullName>
        <shortName evidence="10">PRAI</shortName>
        <ecNumber evidence="4 10">5.3.1.24</ecNumber>
    </recommendedName>
</protein>
<dbReference type="NCBIfam" id="NF002298">
    <property type="entry name" value="PRK01222.1-4"/>
    <property type="match status" value="1"/>
</dbReference>
<evidence type="ECO:0000256" key="6">
    <source>
        <dbReference type="ARBA" id="ARBA00022605"/>
    </source>
</evidence>
<dbReference type="InterPro" id="IPR001240">
    <property type="entry name" value="PRAI_dom"/>
</dbReference>
<dbReference type="GO" id="GO:0000162">
    <property type="term" value="P:L-tryptophan biosynthetic process"/>
    <property type="evidence" value="ECO:0007669"/>
    <property type="project" value="UniProtKB-UniRule"/>
</dbReference>
<evidence type="ECO:0000256" key="1">
    <source>
        <dbReference type="ARBA" id="ARBA00001164"/>
    </source>
</evidence>
<dbReference type="EMBL" id="FNOW01000045">
    <property type="protein sequence ID" value="SDY28669.1"/>
    <property type="molecule type" value="Genomic_DNA"/>
</dbReference>
<evidence type="ECO:0000256" key="4">
    <source>
        <dbReference type="ARBA" id="ARBA00012572"/>
    </source>
</evidence>
<reference evidence="13" key="1">
    <citation type="submission" date="2016-10" db="EMBL/GenBank/DDBJ databases">
        <authorList>
            <person name="Varghese N."/>
            <person name="Submissions S."/>
        </authorList>
    </citation>
    <scope>NUCLEOTIDE SEQUENCE [LARGE SCALE GENOMIC DNA]</scope>
    <source>
        <strain evidence="13">DSM 173</strain>
    </source>
</reference>
<dbReference type="PANTHER" id="PTHR42894">
    <property type="entry name" value="N-(5'-PHOSPHORIBOSYL)ANTHRANILATE ISOMERASE"/>
    <property type="match status" value="1"/>
</dbReference>
<evidence type="ECO:0000313" key="12">
    <source>
        <dbReference type="EMBL" id="SDY28669.1"/>
    </source>
</evidence>
<evidence type="ECO:0000256" key="8">
    <source>
        <dbReference type="ARBA" id="ARBA00023141"/>
    </source>
</evidence>
<evidence type="ECO:0000259" key="11">
    <source>
        <dbReference type="Pfam" id="PF00697"/>
    </source>
</evidence>
<feature type="domain" description="N-(5'phosphoribosyl) anthranilate isomerase (PRAI)" evidence="11">
    <location>
        <begin position="11"/>
        <end position="206"/>
    </location>
</feature>
<dbReference type="SUPFAM" id="SSF51366">
    <property type="entry name" value="Ribulose-phoshate binding barrel"/>
    <property type="match status" value="1"/>
</dbReference>
<evidence type="ECO:0000256" key="3">
    <source>
        <dbReference type="ARBA" id="ARBA00007571"/>
    </source>
</evidence>
<dbReference type="Gene3D" id="3.20.20.70">
    <property type="entry name" value="Aldolase class I"/>
    <property type="match status" value="1"/>
</dbReference>
<evidence type="ECO:0000256" key="10">
    <source>
        <dbReference type="HAMAP-Rule" id="MF_00135"/>
    </source>
</evidence>
<dbReference type="NCBIfam" id="NF002299">
    <property type="entry name" value="PRK01222.1-6"/>
    <property type="match status" value="1"/>
</dbReference>
<accession>A0A1H3IN05</accession>
<dbReference type="InterPro" id="IPR013785">
    <property type="entry name" value="Aldolase_TIM"/>
</dbReference>
<keyword evidence="6 10" id="KW-0028">Amino-acid biosynthesis</keyword>
<dbReference type="InterPro" id="IPR044643">
    <property type="entry name" value="TrpF_fam"/>
</dbReference>
<keyword evidence="13" id="KW-1185">Reference proteome</keyword>
<dbReference type="Proteomes" id="UP000198672">
    <property type="component" value="Unassembled WGS sequence"/>
</dbReference>
<dbReference type="RefSeq" id="WP_091334907.1">
    <property type="nucleotide sequence ID" value="NZ_FNOW01000045.1"/>
</dbReference>
<dbReference type="FunFam" id="3.20.20.70:FF:000075">
    <property type="entry name" value="Tryptophan biosynthesis protein TRP1"/>
    <property type="match status" value="1"/>
</dbReference>
<proteinExistence type="inferred from homology"/>
<dbReference type="OrthoDB" id="9796196at2"/>
<evidence type="ECO:0000256" key="5">
    <source>
        <dbReference type="ARBA" id="ARBA00022272"/>
    </source>
</evidence>
<keyword evidence="7 10" id="KW-0822">Tryptophan biosynthesis</keyword>
<dbReference type="AlphaFoldDB" id="A0A1H3IN05"/>
<evidence type="ECO:0000256" key="2">
    <source>
        <dbReference type="ARBA" id="ARBA00004664"/>
    </source>
</evidence>
<dbReference type="CDD" id="cd00405">
    <property type="entry name" value="PRAI"/>
    <property type="match status" value="1"/>
</dbReference>
<dbReference type="UniPathway" id="UPA00035">
    <property type="reaction ID" value="UER00042"/>
</dbReference>
<dbReference type="PANTHER" id="PTHR42894:SF1">
    <property type="entry name" value="N-(5'-PHOSPHORIBOSYL)ANTHRANILATE ISOMERASE"/>
    <property type="match status" value="1"/>
</dbReference>
<evidence type="ECO:0000256" key="7">
    <source>
        <dbReference type="ARBA" id="ARBA00022822"/>
    </source>
</evidence>
<organism evidence="12 13">
    <name type="scientific">Allochromatium warmingii</name>
    <name type="common">Chromatium warmingii</name>
    <dbReference type="NCBI Taxonomy" id="61595"/>
    <lineage>
        <taxon>Bacteria</taxon>
        <taxon>Pseudomonadati</taxon>
        <taxon>Pseudomonadota</taxon>
        <taxon>Gammaproteobacteria</taxon>
        <taxon>Chromatiales</taxon>
        <taxon>Chromatiaceae</taxon>
        <taxon>Allochromatium</taxon>
    </lineage>
</organism>
<dbReference type="HAMAP" id="MF_00135">
    <property type="entry name" value="PRAI"/>
    <property type="match status" value="1"/>
</dbReference>
<gene>
    <name evidence="10" type="primary">trpF</name>
    <name evidence="12" type="ORF">SAMN05421644_14514</name>
</gene>